<name>G3AYA9_CANTC</name>
<dbReference type="InterPro" id="IPR050613">
    <property type="entry name" value="Sec_Metabolite_Reg"/>
</dbReference>
<dbReference type="PANTHER" id="PTHR31001:SF88">
    <property type="entry name" value="TRANSCRIPTION FACTOR PDR3"/>
    <property type="match status" value="1"/>
</dbReference>
<dbReference type="EMBL" id="GL996512">
    <property type="protein sequence ID" value="EGV65807.1"/>
    <property type="molecule type" value="Genomic_DNA"/>
</dbReference>
<dbReference type="InterPro" id="IPR007219">
    <property type="entry name" value="XnlR_reg_dom"/>
</dbReference>
<dbReference type="CDD" id="cd12148">
    <property type="entry name" value="fungal_TF_MHR"/>
    <property type="match status" value="1"/>
</dbReference>
<keyword evidence="2" id="KW-0479">Metal-binding</keyword>
<feature type="domain" description="Zn(2)-C6 fungal-type" evidence="5">
    <location>
        <begin position="41"/>
        <end position="71"/>
    </location>
</feature>
<evidence type="ECO:0000256" key="2">
    <source>
        <dbReference type="ARBA" id="ARBA00022723"/>
    </source>
</evidence>
<keyword evidence="7" id="KW-1185">Reference proteome</keyword>
<dbReference type="SUPFAM" id="SSF57701">
    <property type="entry name" value="Zn2/Cys6 DNA-binding domain"/>
    <property type="match status" value="1"/>
</dbReference>
<organism evidence="7">
    <name type="scientific">Candida tenuis (strain ATCC 10573 / BCRC 21748 / CBS 615 / JCM 9827 / NBRC 10315 / NRRL Y-1498 / VKM Y-70)</name>
    <name type="common">Yeast</name>
    <name type="synonym">Yamadazyma tenuis</name>
    <dbReference type="NCBI Taxonomy" id="590646"/>
    <lineage>
        <taxon>Eukaryota</taxon>
        <taxon>Fungi</taxon>
        <taxon>Dikarya</taxon>
        <taxon>Ascomycota</taxon>
        <taxon>Saccharomycotina</taxon>
        <taxon>Pichiomycetes</taxon>
        <taxon>Debaryomycetaceae</taxon>
        <taxon>Yamadazyma</taxon>
    </lineage>
</organism>
<accession>G3AYA9</accession>
<dbReference type="Pfam" id="PF04082">
    <property type="entry name" value="Fungal_trans"/>
    <property type="match status" value="1"/>
</dbReference>
<sequence>MLATSEINISQAKKAPDVHVKILADGKVLKVQKTRQRRILSCIHCHSKKIKCSRAVPTCDHCQKLGIDCQYFVNERISKGGKRKKKSRSSFQNGSAASNSTSDTSSISREDSKILKQESSEMEMEMENSSKSSTNDHPQSQEMTIQDNKLMETLSSNFPNLPKSLLQTPVMNSMSNNMTNSYFSNTNGSTNANADHEKEDQYSFNLSSFTYASYQGSHPHTQSYNKLVNQDLHSSLSSHNNSSTNISSLFAKNPSHIYPQNSIMDHSKSHLHQNTQGPQTFRNPASPHYPNSASFEISERLDNTKNFLNGTNTYYDNENLLEDLENHLPTSKPKSYELVERYLNSVHILLPIITNIDDFVREHDKYWKECNPYEKETNNSLTDLNLLQFYTLYFPILYAATISEFEEYDNLLLNQDINKYLKGFNKICQYYNYPHGLKIIPLLLGNVIIQSTSPNPSTMEMSSIIRYAKFLQMNKDPVFSLNIKNYEIIKFRRLLWWTIFGLDCLTSHNFCLPPVCKFDDFNVVLPSDEEPIFNQANEIVGYTLNTSVLSLNIKFKYDRILNELVSQLHSDNSKNLSKEKMNEIKKMICEYFDYIHLSINKMNLYHKKFPPKTVGEVNLLNFIKNHSWSFVDRAVMLLHKKFLLNEHDSTVNKEPGSSSNSNASYTYSIDSYDVHLTKPRNGILSFNSFEDTFQSLVEENLIKNFVNFQNLNLGLDFNQFNNFSYNDINNNLIPSILHNLNDFLKYNDFLKFGKFNWYVKRTIPLDSIILLFIIIIVKFKFETIKFNELIIYVKLINKSLFILNRKWFKNEKYKRMLSLTNLTWEYILKKFKILHIINKFTSSNFSITSSNKNKIFNKYEYFNYQLTGYLNTTELFKTMQVAQPNLSMELINKLNNQKIKYISNTGTAAPDSPGINLNINSLVSKYDTDINLIESNDDFKIEKDFTINSSLTGTFHIDEDELVLLHDKICFDLKNNYVDINDYCAFYISLENILHQVINFVD</sequence>
<dbReference type="GO" id="GO:0008270">
    <property type="term" value="F:zinc ion binding"/>
    <property type="evidence" value="ECO:0007669"/>
    <property type="project" value="InterPro"/>
</dbReference>
<evidence type="ECO:0000256" key="3">
    <source>
        <dbReference type="ARBA" id="ARBA00023242"/>
    </source>
</evidence>
<feature type="compositionally biased region" description="Low complexity" evidence="4">
    <location>
        <begin position="95"/>
        <end position="107"/>
    </location>
</feature>
<protein>
    <recommendedName>
        <fullName evidence="5">Zn(2)-C6 fungal-type domain-containing protein</fullName>
    </recommendedName>
</protein>
<evidence type="ECO:0000256" key="1">
    <source>
        <dbReference type="ARBA" id="ARBA00004123"/>
    </source>
</evidence>
<dbReference type="AlphaFoldDB" id="G3AYA9"/>
<dbReference type="eggNOG" id="ENOG502QZSN">
    <property type="taxonomic scope" value="Eukaryota"/>
</dbReference>
<dbReference type="GO" id="GO:0000981">
    <property type="term" value="F:DNA-binding transcription factor activity, RNA polymerase II-specific"/>
    <property type="evidence" value="ECO:0007669"/>
    <property type="project" value="InterPro"/>
</dbReference>
<dbReference type="HOGENOM" id="CLU_012844_0_0_1"/>
<dbReference type="InterPro" id="IPR036864">
    <property type="entry name" value="Zn2-C6_fun-type_DNA-bd_sf"/>
</dbReference>
<dbReference type="PROSITE" id="PS00463">
    <property type="entry name" value="ZN2_CY6_FUNGAL_1"/>
    <property type="match status" value="1"/>
</dbReference>
<dbReference type="GO" id="GO:0006351">
    <property type="term" value="P:DNA-templated transcription"/>
    <property type="evidence" value="ECO:0007669"/>
    <property type="project" value="InterPro"/>
</dbReference>
<dbReference type="PANTHER" id="PTHR31001">
    <property type="entry name" value="UNCHARACTERIZED TRANSCRIPTIONAL REGULATORY PROTEIN"/>
    <property type="match status" value="1"/>
</dbReference>
<evidence type="ECO:0000259" key="5">
    <source>
        <dbReference type="PROSITE" id="PS50048"/>
    </source>
</evidence>
<dbReference type="OrthoDB" id="762982at2759"/>
<reference evidence="6 7" key="1">
    <citation type="journal article" date="2011" name="Proc. Natl. Acad. Sci. U.S.A.">
        <title>Comparative genomics of xylose-fermenting fungi for enhanced biofuel production.</title>
        <authorList>
            <person name="Wohlbach D.J."/>
            <person name="Kuo A."/>
            <person name="Sato T.K."/>
            <person name="Potts K.M."/>
            <person name="Salamov A.A."/>
            <person name="LaButti K.M."/>
            <person name="Sun H."/>
            <person name="Clum A."/>
            <person name="Pangilinan J.L."/>
            <person name="Lindquist E.A."/>
            <person name="Lucas S."/>
            <person name="Lapidus A."/>
            <person name="Jin M."/>
            <person name="Gunawan C."/>
            <person name="Balan V."/>
            <person name="Dale B.E."/>
            <person name="Jeffries T.W."/>
            <person name="Zinkel R."/>
            <person name="Barry K.W."/>
            <person name="Grigoriev I.V."/>
            <person name="Gasch A.P."/>
        </authorList>
    </citation>
    <scope>NUCLEOTIDE SEQUENCE [LARGE SCALE GENOMIC DNA]</scope>
    <source>
        <strain evidence="7">ATCC 10573 / BCRC 21748 / CBS 615 / JCM 9827 / NBRC 10315 / NRRL Y-1498 / VKM Y-70</strain>
    </source>
</reference>
<dbReference type="Pfam" id="PF00172">
    <property type="entry name" value="Zn_clus"/>
    <property type="match status" value="1"/>
</dbReference>
<feature type="region of interest" description="Disordered" evidence="4">
    <location>
        <begin position="80"/>
        <end position="142"/>
    </location>
</feature>
<keyword evidence="3" id="KW-0539">Nucleus</keyword>
<dbReference type="PROSITE" id="PS50048">
    <property type="entry name" value="ZN2_CY6_FUNGAL_2"/>
    <property type="match status" value="1"/>
</dbReference>
<dbReference type="Proteomes" id="UP000000707">
    <property type="component" value="Unassembled WGS sequence"/>
</dbReference>
<dbReference type="GO" id="GO:0005634">
    <property type="term" value="C:nucleus"/>
    <property type="evidence" value="ECO:0007669"/>
    <property type="project" value="UniProtKB-SubCell"/>
</dbReference>
<dbReference type="SMART" id="SM00906">
    <property type="entry name" value="Fungal_trans"/>
    <property type="match status" value="1"/>
</dbReference>
<dbReference type="STRING" id="590646.G3AYA9"/>
<evidence type="ECO:0000256" key="4">
    <source>
        <dbReference type="SAM" id="MobiDB-lite"/>
    </source>
</evidence>
<proteinExistence type="predicted"/>
<evidence type="ECO:0000313" key="6">
    <source>
        <dbReference type="EMBL" id="EGV65807.1"/>
    </source>
</evidence>
<gene>
    <name evidence="6" type="ORF">CANTEDRAFT_118534</name>
</gene>
<dbReference type="GO" id="GO:0003677">
    <property type="term" value="F:DNA binding"/>
    <property type="evidence" value="ECO:0007669"/>
    <property type="project" value="InterPro"/>
</dbReference>
<dbReference type="CDD" id="cd00067">
    <property type="entry name" value="GAL4"/>
    <property type="match status" value="1"/>
</dbReference>
<evidence type="ECO:0000313" key="7">
    <source>
        <dbReference type="Proteomes" id="UP000000707"/>
    </source>
</evidence>
<dbReference type="Gene3D" id="4.10.240.10">
    <property type="entry name" value="Zn(2)-C6 fungal-type DNA-binding domain"/>
    <property type="match status" value="1"/>
</dbReference>
<dbReference type="SMART" id="SM00066">
    <property type="entry name" value="GAL4"/>
    <property type="match status" value="1"/>
</dbReference>
<comment type="subcellular location">
    <subcellularLocation>
        <location evidence="1">Nucleus</location>
    </subcellularLocation>
</comment>
<feature type="compositionally biased region" description="Basic and acidic residues" evidence="4">
    <location>
        <begin position="108"/>
        <end position="119"/>
    </location>
</feature>
<dbReference type="InterPro" id="IPR001138">
    <property type="entry name" value="Zn2Cys6_DnaBD"/>
</dbReference>